<gene>
    <name evidence="4" type="ORF">cyc_00835</name>
</gene>
<keyword evidence="5" id="KW-1185">Reference proteome</keyword>
<keyword evidence="1 3" id="KW-0853">WD repeat</keyword>
<dbReference type="Pfam" id="PF23627">
    <property type="entry name" value="LisH_WDR26"/>
    <property type="match status" value="1"/>
</dbReference>
<keyword evidence="2" id="KW-0677">Repeat</keyword>
<feature type="repeat" description="WD" evidence="3">
    <location>
        <begin position="228"/>
        <end position="274"/>
    </location>
</feature>
<dbReference type="Proteomes" id="UP000095192">
    <property type="component" value="Unassembled WGS sequence"/>
</dbReference>
<dbReference type="PROSITE" id="PS50082">
    <property type="entry name" value="WD_REPEATS_2"/>
    <property type="match status" value="1"/>
</dbReference>
<evidence type="ECO:0000313" key="4">
    <source>
        <dbReference type="EMBL" id="OEH75762.1"/>
    </source>
</evidence>
<dbReference type="InterPro" id="IPR001680">
    <property type="entry name" value="WD40_rpt"/>
</dbReference>
<evidence type="ECO:0000256" key="1">
    <source>
        <dbReference type="ARBA" id="ARBA00022574"/>
    </source>
</evidence>
<dbReference type="Gene3D" id="2.130.10.10">
    <property type="entry name" value="YVTN repeat-like/Quinoprotein amine dehydrogenase"/>
    <property type="match status" value="2"/>
</dbReference>
<comment type="caution">
    <text evidence="4">The sequence shown here is derived from an EMBL/GenBank/DDBJ whole genome shotgun (WGS) entry which is preliminary data.</text>
</comment>
<dbReference type="InterPro" id="IPR015943">
    <property type="entry name" value="WD40/YVTN_repeat-like_dom_sf"/>
</dbReference>
<dbReference type="InParanoid" id="A0A1D3CX49"/>
<evidence type="ECO:0000256" key="2">
    <source>
        <dbReference type="ARBA" id="ARBA00022737"/>
    </source>
</evidence>
<accession>A0A1D3CX49</accession>
<dbReference type="PROSITE" id="PS50896">
    <property type="entry name" value="LISH"/>
    <property type="match status" value="1"/>
</dbReference>
<reference evidence="4 5" key="1">
    <citation type="journal article" date="2016" name="BMC Genomics">
        <title>Comparative genomics reveals Cyclospora cayetanensis possesses coccidia-like metabolism and invasion components but unique surface antigens.</title>
        <authorList>
            <person name="Liu S."/>
            <person name="Wang L."/>
            <person name="Zheng H."/>
            <person name="Xu Z."/>
            <person name="Roellig D.M."/>
            <person name="Li N."/>
            <person name="Frace M.A."/>
            <person name="Tang K."/>
            <person name="Arrowood M.J."/>
            <person name="Moss D.M."/>
            <person name="Zhang L."/>
            <person name="Feng Y."/>
            <person name="Xiao L."/>
        </authorList>
    </citation>
    <scope>NUCLEOTIDE SEQUENCE [LARGE SCALE GENOMIC DNA]</scope>
    <source>
        <strain evidence="4 5">CHN_HEN01</strain>
    </source>
</reference>
<protein>
    <submittedName>
        <fullName evidence="4">Wd repeat domain-containing protein</fullName>
    </submittedName>
</protein>
<dbReference type="InterPro" id="IPR051350">
    <property type="entry name" value="WD_repeat-ST_regulator"/>
</dbReference>
<sequence>MHVSGTKEGETSNKWRGFDKKEVLRLILQTLDEMGYRDIVASLEKTSGVELLPLDMRNLQRHVLDGNWVDAGRSLLSLPIEQLTRQGCWFLLMQHKYLELIIDPYSSLEAKMQCLRRDLRPSAFDAATIERVHECASLLMYQGSDLLGHVLQISSLSRNQLFSRLTCLLPSVVAMQPSRLATILAHARRFQILCCPLHDESQCSAKDTILEPHRCEIPLFPECCVGRLHAHRKAVWTISVAPRQASTNEVLVASGSSDRSVCVWQVSTDTSIWESTFSGQSRATDHFDRGQLGAKWLSTWLNGDNDVLMRLEQTHPRPLLEKGHIIGTCRLLWRLQRLASPAAFLDWDTTGTLLAAGGESAFIEAWEEGRRIGDYCTHGGSLVALQWVPGSKRLISMASDRTMTLVLLQASTLAVTHLVEYEWILPARPQEGFLLPHRESVMVFFADRQAKVYDLVTKEETFWVHGKDLVVAACPSKFCNQILISTANTPPVLQLWDMDERKTVQNYRGHKLGRLTIRPAFGGHSEEFVISGSEDAQIYIWHRVWGCMMQQLRGHAAAVNQVAWVTEVREARMKKPVRMGRSHLRVFVPHVGYEKNAWVLMTDNSHILPPYEQVEVHIELRYRIPRIILHLMTPTDEKSHKVRKVVLVIVSTKKAEIACFATIRIGELALSWA</sequence>
<dbReference type="AlphaFoldDB" id="A0A1D3CX49"/>
<dbReference type="SUPFAM" id="SSF50978">
    <property type="entry name" value="WD40 repeat-like"/>
    <property type="match status" value="1"/>
</dbReference>
<dbReference type="VEuPathDB" id="ToxoDB:LOC34617941"/>
<dbReference type="InterPro" id="IPR036322">
    <property type="entry name" value="WD40_repeat_dom_sf"/>
</dbReference>
<dbReference type="SMART" id="SM00320">
    <property type="entry name" value="WD40"/>
    <property type="match status" value="4"/>
</dbReference>
<dbReference type="VEuPathDB" id="ToxoDB:cyc_00835"/>
<dbReference type="PANTHER" id="PTHR22838">
    <property type="entry name" value="WD REPEAT PROTEIN 26-RELATED"/>
    <property type="match status" value="1"/>
</dbReference>
<dbReference type="InterPro" id="IPR006594">
    <property type="entry name" value="LisH"/>
</dbReference>
<dbReference type="EMBL" id="JROU02001640">
    <property type="protein sequence ID" value="OEH75762.1"/>
    <property type="molecule type" value="Genomic_DNA"/>
</dbReference>
<organism evidence="4 5">
    <name type="scientific">Cyclospora cayetanensis</name>
    <dbReference type="NCBI Taxonomy" id="88456"/>
    <lineage>
        <taxon>Eukaryota</taxon>
        <taxon>Sar</taxon>
        <taxon>Alveolata</taxon>
        <taxon>Apicomplexa</taxon>
        <taxon>Conoidasida</taxon>
        <taxon>Coccidia</taxon>
        <taxon>Eucoccidiorida</taxon>
        <taxon>Eimeriorina</taxon>
        <taxon>Eimeriidae</taxon>
        <taxon>Cyclospora</taxon>
    </lineage>
</organism>
<evidence type="ECO:0000256" key="3">
    <source>
        <dbReference type="PROSITE-ProRule" id="PRU00221"/>
    </source>
</evidence>
<proteinExistence type="predicted"/>
<dbReference type="Pfam" id="PF00400">
    <property type="entry name" value="WD40"/>
    <property type="match status" value="1"/>
</dbReference>
<dbReference type="PANTHER" id="PTHR22838:SF0">
    <property type="entry name" value="WD REPEAT-CONTAINING PROTEIN 26"/>
    <property type="match status" value="1"/>
</dbReference>
<dbReference type="FunCoup" id="A0A1D3CX49">
    <property type="interactions" value="157"/>
</dbReference>
<evidence type="ECO:0000313" key="5">
    <source>
        <dbReference type="Proteomes" id="UP000095192"/>
    </source>
</evidence>
<name>A0A1D3CX49_9EIME</name>